<dbReference type="Proteomes" id="UP000783390">
    <property type="component" value="Unassembled WGS sequence"/>
</dbReference>
<accession>A0ABS4F3F1</accession>
<dbReference type="EMBL" id="JAGGJZ010000011">
    <property type="protein sequence ID" value="MBP1890761.1"/>
    <property type="molecule type" value="Genomic_DNA"/>
</dbReference>
<reference evidence="1 2" key="1">
    <citation type="submission" date="2021-03" db="EMBL/GenBank/DDBJ databases">
        <title>Genomic Encyclopedia of Type Strains, Phase IV (KMG-IV): sequencing the most valuable type-strain genomes for metagenomic binning, comparative biology and taxonomic classification.</title>
        <authorList>
            <person name="Goeker M."/>
        </authorList>
    </citation>
    <scope>NUCLEOTIDE SEQUENCE [LARGE SCALE GENOMIC DNA]</scope>
    <source>
        <strain evidence="1 2">DSM 3984</strain>
    </source>
</reference>
<protein>
    <submittedName>
        <fullName evidence="1">Crotonobetainyl-CoA:carnitine CoA-transferase CaiB-like acyl-CoA transferase</fullName>
    </submittedName>
</protein>
<keyword evidence="2" id="KW-1185">Reference proteome</keyword>
<gene>
    <name evidence="1" type="ORF">J2Z53_002375</name>
</gene>
<name>A0ABS4F3F1_9CLOT</name>
<comment type="caution">
    <text evidence="1">The sequence shown here is derived from an EMBL/GenBank/DDBJ whole genome shotgun (WGS) entry which is preliminary data.</text>
</comment>
<dbReference type="Gene3D" id="3.40.50.10540">
    <property type="entry name" value="Crotonobetainyl-coa:carnitine coa-transferase, domain 1"/>
    <property type="match status" value="1"/>
</dbReference>
<sequence>MHLVIELLTALMQREKIGEGCFVYQSMQEAVLNLCRVKLRDQLILENTGTLKHFPGYPETKVGNIVPCYGDSEGGQVLG</sequence>
<proteinExistence type="predicted"/>
<evidence type="ECO:0000313" key="1">
    <source>
        <dbReference type="EMBL" id="MBP1890761.1"/>
    </source>
</evidence>
<organism evidence="1 2">
    <name type="scientific">Clostridium moniliforme</name>
    <dbReference type="NCBI Taxonomy" id="39489"/>
    <lineage>
        <taxon>Bacteria</taxon>
        <taxon>Bacillati</taxon>
        <taxon>Bacillota</taxon>
        <taxon>Clostridia</taxon>
        <taxon>Eubacteriales</taxon>
        <taxon>Clostridiaceae</taxon>
        <taxon>Clostridium</taxon>
    </lineage>
</organism>
<dbReference type="InterPro" id="IPR023606">
    <property type="entry name" value="CoA-Trfase_III_dom_1_sf"/>
</dbReference>
<evidence type="ECO:0000313" key="2">
    <source>
        <dbReference type="Proteomes" id="UP000783390"/>
    </source>
</evidence>